<evidence type="ECO:0000256" key="3">
    <source>
        <dbReference type="ARBA" id="ARBA00022692"/>
    </source>
</evidence>
<dbReference type="InterPro" id="IPR019421">
    <property type="entry name" value="7TM_GPCR_serpentine_rcpt_Srd"/>
</dbReference>
<keyword evidence="4 6" id="KW-1133">Transmembrane helix</keyword>
<keyword evidence="3 6" id="KW-0812">Transmembrane</keyword>
<evidence type="ECO:0000256" key="2">
    <source>
        <dbReference type="ARBA" id="ARBA00009166"/>
    </source>
</evidence>
<comment type="similarity">
    <text evidence="2">Belongs to the nematode receptor-like protein srd family.</text>
</comment>
<keyword evidence="8" id="KW-1185">Reference proteome</keyword>
<keyword evidence="5 6" id="KW-0472">Membrane</keyword>
<protein>
    <recommendedName>
        <fullName evidence="9">G protein-coupled receptor</fullName>
    </recommendedName>
</protein>
<dbReference type="InterPro" id="IPR050920">
    <property type="entry name" value="Nematode_rcpt-like_delta"/>
</dbReference>
<evidence type="ECO:0000256" key="5">
    <source>
        <dbReference type="ARBA" id="ARBA00023136"/>
    </source>
</evidence>
<dbReference type="Proteomes" id="UP001328107">
    <property type="component" value="Unassembled WGS sequence"/>
</dbReference>
<reference evidence="8" key="1">
    <citation type="submission" date="2022-10" db="EMBL/GenBank/DDBJ databases">
        <title>Genome assembly of Pristionchus species.</title>
        <authorList>
            <person name="Yoshida K."/>
            <person name="Sommer R.J."/>
        </authorList>
    </citation>
    <scope>NUCLEOTIDE SEQUENCE [LARGE SCALE GENOMIC DNA]</scope>
    <source>
        <strain evidence="8">RS5460</strain>
    </source>
</reference>
<organism evidence="7 8">
    <name type="scientific">Pristionchus mayeri</name>
    <dbReference type="NCBI Taxonomy" id="1317129"/>
    <lineage>
        <taxon>Eukaryota</taxon>
        <taxon>Metazoa</taxon>
        <taxon>Ecdysozoa</taxon>
        <taxon>Nematoda</taxon>
        <taxon>Chromadorea</taxon>
        <taxon>Rhabditida</taxon>
        <taxon>Rhabditina</taxon>
        <taxon>Diplogasteromorpha</taxon>
        <taxon>Diplogasteroidea</taxon>
        <taxon>Neodiplogasteridae</taxon>
        <taxon>Pristionchus</taxon>
    </lineage>
</organism>
<dbReference type="AlphaFoldDB" id="A0AAN5CHY4"/>
<evidence type="ECO:0000313" key="8">
    <source>
        <dbReference type="Proteomes" id="UP001328107"/>
    </source>
</evidence>
<dbReference type="PANTHER" id="PTHR22945">
    <property type="entry name" value="SERPENTINE RECEPTOR, CLASS D DELTA"/>
    <property type="match status" value="1"/>
</dbReference>
<comment type="caution">
    <text evidence="7">The sequence shown here is derived from an EMBL/GenBank/DDBJ whole genome shotgun (WGS) entry which is preliminary data.</text>
</comment>
<dbReference type="EMBL" id="BTRK01000004">
    <property type="protein sequence ID" value="GMR44750.1"/>
    <property type="molecule type" value="Genomic_DNA"/>
</dbReference>
<accession>A0AAN5CHY4</accession>
<evidence type="ECO:0000256" key="6">
    <source>
        <dbReference type="SAM" id="Phobius"/>
    </source>
</evidence>
<evidence type="ECO:0000313" key="7">
    <source>
        <dbReference type="EMBL" id="GMR44750.1"/>
    </source>
</evidence>
<gene>
    <name evidence="7" type="ORF">PMAYCL1PPCAC_14945</name>
</gene>
<comment type="subcellular location">
    <subcellularLocation>
        <location evidence="1">Membrane</location>
        <topology evidence="1">Multi-pass membrane protein</topology>
    </subcellularLocation>
</comment>
<evidence type="ECO:0000256" key="1">
    <source>
        <dbReference type="ARBA" id="ARBA00004141"/>
    </source>
</evidence>
<feature type="transmembrane region" description="Helical" evidence="6">
    <location>
        <begin position="36"/>
        <end position="62"/>
    </location>
</feature>
<sequence>TYIFTLDEPDDVRAALRTVRPQYELDEYLVEGHASIFNVLALFTILAMTLPIGPTLILIFIIRRLVLAKLAKHSDQMSGRTARMHNTLTKVLTLQSALPVFFSVAVGCYGLCQFDIICSPIQEHLIMELQSVSYMALLAPMITLCCMHPYKEFI</sequence>
<name>A0AAN5CHY4_9BILA</name>
<dbReference type="PANTHER" id="PTHR22945:SF40">
    <property type="entry name" value="SERPENTINE RECEPTOR, CLASS D (DELTA)-RELATED"/>
    <property type="match status" value="1"/>
</dbReference>
<dbReference type="Pfam" id="PF10317">
    <property type="entry name" value="7TM_GPCR_Srd"/>
    <property type="match status" value="1"/>
</dbReference>
<proteinExistence type="inferred from homology"/>
<dbReference type="GO" id="GO:0016020">
    <property type="term" value="C:membrane"/>
    <property type="evidence" value="ECO:0007669"/>
    <property type="project" value="UniProtKB-SubCell"/>
</dbReference>
<feature type="non-terminal residue" evidence="7">
    <location>
        <position position="1"/>
    </location>
</feature>
<evidence type="ECO:0000256" key="4">
    <source>
        <dbReference type="ARBA" id="ARBA00022989"/>
    </source>
</evidence>
<evidence type="ECO:0008006" key="9">
    <source>
        <dbReference type="Google" id="ProtNLM"/>
    </source>
</evidence>